<reference evidence="8 9" key="1">
    <citation type="journal article" date="2014" name="Agronomy (Basel)">
        <title>A Draft Genome Sequence for Ensete ventricosum, the Drought-Tolerant Tree Against Hunger.</title>
        <authorList>
            <person name="Harrison J."/>
            <person name="Moore K.A."/>
            <person name="Paszkiewicz K."/>
            <person name="Jones T."/>
            <person name="Grant M."/>
            <person name="Ambacheew D."/>
            <person name="Muzemil S."/>
            <person name="Studholme D.J."/>
        </authorList>
    </citation>
    <scope>NUCLEOTIDE SEQUENCE [LARGE SCALE GENOMIC DNA]</scope>
</reference>
<keyword evidence="6" id="KW-1133">Transmembrane helix</keyword>
<evidence type="ECO:0000256" key="1">
    <source>
        <dbReference type="ARBA" id="ARBA00022723"/>
    </source>
</evidence>
<dbReference type="Pfam" id="PF13639">
    <property type="entry name" value="zf-RING_2"/>
    <property type="match status" value="1"/>
</dbReference>
<organism evidence="8 9">
    <name type="scientific">Ensete ventricosum</name>
    <name type="common">Abyssinian banana</name>
    <name type="synonym">Musa ensete</name>
    <dbReference type="NCBI Taxonomy" id="4639"/>
    <lineage>
        <taxon>Eukaryota</taxon>
        <taxon>Viridiplantae</taxon>
        <taxon>Streptophyta</taxon>
        <taxon>Embryophyta</taxon>
        <taxon>Tracheophyta</taxon>
        <taxon>Spermatophyta</taxon>
        <taxon>Magnoliopsida</taxon>
        <taxon>Liliopsida</taxon>
        <taxon>Zingiberales</taxon>
        <taxon>Musaceae</taxon>
        <taxon>Ensete</taxon>
    </lineage>
</organism>
<accession>A0A426ZRS8</accession>
<dbReference type="AlphaFoldDB" id="A0A426ZRS8"/>
<proteinExistence type="predicted"/>
<dbReference type="InterPro" id="IPR052788">
    <property type="entry name" value="RING-type_E3_ligase_ATL"/>
</dbReference>
<evidence type="ECO:0000256" key="5">
    <source>
        <dbReference type="SAM" id="MobiDB-lite"/>
    </source>
</evidence>
<evidence type="ECO:0000256" key="2">
    <source>
        <dbReference type="ARBA" id="ARBA00022771"/>
    </source>
</evidence>
<dbReference type="CDD" id="cd16461">
    <property type="entry name" value="RING-H2_EL5-like"/>
    <property type="match status" value="1"/>
</dbReference>
<dbReference type="SUPFAM" id="SSF57850">
    <property type="entry name" value="RING/U-box"/>
    <property type="match status" value="1"/>
</dbReference>
<gene>
    <name evidence="8" type="ORF">B296_00033761</name>
</gene>
<dbReference type="Gene3D" id="3.30.40.10">
    <property type="entry name" value="Zinc/RING finger domain, C3HC4 (zinc finger)"/>
    <property type="match status" value="1"/>
</dbReference>
<keyword evidence="1" id="KW-0479">Metal-binding</keyword>
<dbReference type="PANTHER" id="PTHR45798">
    <property type="entry name" value="RING-H2 FINGER PROTEIN ATL61-RELATED-RELATED"/>
    <property type="match status" value="1"/>
</dbReference>
<dbReference type="InterPro" id="IPR013083">
    <property type="entry name" value="Znf_RING/FYVE/PHD"/>
</dbReference>
<evidence type="ECO:0000256" key="3">
    <source>
        <dbReference type="ARBA" id="ARBA00022833"/>
    </source>
</evidence>
<evidence type="ECO:0000259" key="7">
    <source>
        <dbReference type="PROSITE" id="PS50089"/>
    </source>
</evidence>
<dbReference type="PANTHER" id="PTHR45798:SF97">
    <property type="entry name" value="ALCOHOL-SENSITIVE RING FINGER PROTEIN 1"/>
    <property type="match status" value="1"/>
</dbReference>
<feature type="transmembrane region" description="Helical" evidence="6">
    <location>
        <begin position="30"/>
        <end position="51"/>
    </location>
</feature>
<keyword evidence="6" id="KW-0812">Transmembrane</keyword>
<dbReference type="PROSITE" id="PS50089">
    <property type="entry name" value="ZF_RING_2"/>
    <property type="match status" value="1"/>
</dbReference>
<evidence type="ECO:0000313" key="9">
    <source>
        <dbReference type="Proteomes" id="UP000287651"/>
    </source>
</evidence>
<evidence type="ECO:0000256" key="4">
    <source>
        <dbReference type="PROSITE-ProRule" id="PRU00175"/>
    </source>
</evidence>
<keyword evidence="6" id="KW-0472">Membrane</keyword>
<feature type="region of interest" description="Disordered" evidence="5">
    <location>
        <begin position="1"/>
        <end position="20"/>
    </location>
</feature>
<feature type="domain" description="RING-type" evidence="7">
    <location>
        <begin position="91"/>
        <end position="133"/>
    </location>
</feature>
<comment type="caution">
    <text evidence="8">The sequence shown here is derived from an EMBL/GenBank/DDBJ whole genome shotgun (WGS) entry which is preliminary data.</text>
</comment>
<dbReference type="SMART" id="SM00184">
    <property type="entry name" value="RING"/>
    <property type="match status" value="1"/>
</dbReference>
<evidence type="ECO:0000256" key="6">
    <source>
        <dbReference type="SAM" id="Phobius"/>
    </source>
</evidence>
<evidence type="ECO:0000313" key="8">
    <source>
        <dbReference type="EMBL" id="RRT66732.1"/>
    </source>
</evidence>
<dbReference type="EMBL" id="AMZH03005317">
    <property type="protein sequence ID" value="RRT66732.1"/>
    <property type="molecule type" value="Genomic_DNA"/>
</dbReference>
<dbReference type="Proteomes" id="UP000287651">
    <property type="component" value="Unassembled WGS sequence"/>
</dbReference>
<keyword evidence="3" id="KW-0862">Zinc</keyword>
<sequence>MPSAARFHLTKSEQLPSFPPSESVPIDTDVVVVIAALLCAVVSVAGLALVARCACLRRSPALPANSGIEKEALQALPKISYGAGGGGLVECPICLAEFEEGDELRMLPQCGHGFHVGCVDAWLHSHSSCPSCRRVLVVAAPPSRIRRESSTSRNLESHPHVWPCWGVCMARAQWQVDRGLTGEEALTSWSDLGWSERSLTSSSLPPPPNFFVVPQSSIYRSERRWRPNSIRVAGVCGKQLTGGSGCDDWDDEDAGGNIVGGERLQRALRVSALTCDKDCSYGVQVAA</sequence>
<protein>
    <recommendedName>
        <fullName evidence="7">RING-type domain-containing protein</fullName>
    </recommendedName>
</protein>
<keyword evidence="2 4" id="KW-0863">Zinc-finger</keyword>
<dbReference type="InterPro" id="IPR001841">
    <property type="entry name" value="Znf_RING"/>
</dbReference>
<dbReference type="GO" id="GO:0008270">
    <property type="term" value="F:zinc ion binding"/>
    <property type="evidence" value="ECO:0007669"/>
    <property type="project" value="UniProtKB-KW"/>
</dbReference>
<name>A0A426ZRS8_ENSVE</name>